<keyword evidence="3 7" id="KW-0812">Transmembrane</keyword>
<feature type="transmembrane region" description="Helical" evidence="7">
    <location>
        <begin position="452"/>
        <end position="477"/>
    </location>
</feature>
<dbReference type="OrthoDB" id="2934570at2"/>
<feature type="transmembrane region" description="Helical" evidence="7">
    <location>
        <begin position="20"/>
        <end position="38"/>
    </location>
</feature>
<evidence type="ECO:0000313" key="10">
    <source>
        <dbReference type="Proteomes" id="UP000254792"/>
    </source>
</evidence>
<dbReference type="AlphaFoldDB" id="A0A345Z3X4"/>
<accession>A0A345Z3X4</accession>
<evidence type="ECO:0000256" key="6">
    <source>
        <dbReference type="ARBA" id="ARBA00038076"/>
    </source>
</evidence>
<dbReference type="Proteomes" id="UP000254792">
    <property type="component" value="Chromosome"/>
</dbReference>
<reference evidence="9 10" key="1">
    <citation type="submission" date="2018-07" db="EMBL/GenBank/DDBJ databases">
        <title>Complete genome sequence of Spiroplasma alleghenense PLHS-1 (ATCC 51752).</title>
        <authorList>
            <person name="Chou L."/>
            <person name="Lee T.-Y."/>
            <person name="Tsai Y.-M."/>
            <person name="Kuo C.-H."/>
        </authorList>
    </citation>
    <scope>NUCLEOTIDE SEQUENCE [LARGE SCALE GENOMIC DNA]</scope>
    <source>
        <strain evidence="9 10">PLHS-1</strain>
    </source>
</reference>
<feature type="transmembrane region" description="Helical" evidence="7">
    <location>
        <begin position="1148"/>
        <end position="1169"/>
    </location>
</feature>
<keyword evidence="10" id="KW-1185">Reference proteome</keyword>
<organism evidence="9 10">
    <name type="scientific">Spiroplasma alleghenense</name>
    <dbReference type="NCBI Taxonomy" id="216931"/>
    <lineage>
        <taxon>Bacteria</taxon>
        <taxon>Bacillati</taxon>
        <taxon>Mycoplasmatota</taxon>
        <taxon>Mollicutes</taxon>
        <taxon>Entomoplasmatales</taxon>
        <taxon>Spiroplasmataceae</taxon>
        <taxon>Spiroplasma</taxon>
    </lineage>
</organism>
<name>A0A345Z3X4_9MOLU</name>
<evidence type="ECO:0000256" key="3">
    <source>
        <dbReference type="ARBA" id="ARBA00022692"/>
    </source>
</evidence>
<feature type="transmembrane region" description="Helical" evidence="7">
    <location>
        <begin position="509"/>
        <end position="530"/>
    </location>
</feature>
<evidence type="ECO:0000256" key="2">
    <source>
        <dbReference type="ARBA" id="ARBA00022475"/>
    </source>
</evidence>
<evidence type="ECO:0000259" key="8">
    <source>
        <dbReference type="Pfam" id="PF02687"/>
    </source>
</evidence>
<dbReference type="RefSeq" id="WP_115558207.1">
    <property type="nucleotide sequence ID" value="NZ_CP031376.1"/>
</dbReference>
<sequence>MRKITKSYLKTFFKSWVETFGSILFTILLTLTAIGLMGPSVQIINKINNIERKTNKWDFEMDNNYNYYSADLVFNYFYSHNDFDLNDEIKLEIPEGEFSFFTPEFYQSLHAQLGAPESDQPLKMEEIEDGRVFTGILNTTMSVLMSSQNGLHTQSKIEEIGGSRNLTYGELFTVDFQDLIGKNSGNYGSVQLFLQNQIFKNALEEKKILVDYKPKMYFEERPVLQSKGRSIEIRKISDNSKNELDNLIISEGELPKYNTNTPEVVVTDLFAKSNNLKIGDMLELPLGYNNGLMINQKFKISGFGTSLESLATGENYFSTWKNSHNYFYAFLDSKTFDDKFFDFYNNQNQDIHALRARTLIKLNDKNFNIEKMFVNENTGVTIFNKSDDILINFKDDFSIENLNITRIEAMLFIMIAVVVLFLAFVFINFLIRKEINDSLKQLGIFKASGYTNFELAWVFAIKVTISIFIGILIGYFISFPVQSYVLSLFSEQIIFFVHPVLYSLGFLALIFILIPVSFLLISYFLITILLGKSTMFLINNTARIKEPNQFQIILTYVFFPIYIWKITSNKMNHLLIQKNIGFNYRLRSAFTKRSKGKFIVTISLFSLSTMLFLFQLGSKDLIDQNYHRFTRPYNENLDHFYKFNSQPNIIWDQENGFKIEKENDFVNNPINYVGYNKGDFQKTVQENSDNFQEKVSFLVDSIIGAIKNDSENLISDKMITNGFSSENWENLGIGLTKLLKTNIFEMSENNSFENLPQISNNSELDKTALLYPHEQIQGKTSAFKLDDLKRIIMLIYFQNSAIEYSNTSYNNLIDQGMPSQIALSITRKGLENIIGKEDFSDFKINEKLFNENNNGLTRSVDFQSGNLPQITRILFASALGSQLENQTLITSNKLFYNRDTDNLSYSLNVKPLIKSNSDYTNMELIDFDNKYGDFKNAWRIRLTKSDTLQNMKNQGFDNPFETKVIISKLFAKKYNLKIGDSFLVSTKTNPGLSAITRMRVADINLANTYTETMFADYETFFQVNSSSILNPEKEDSVVLKNRLSSQTEIYLGDLNTNDFASTYLNIKLNTDSLAINYEIGTPILGFWLKEILPLKELFNDEVSFAKSPTFITNPSLTDKFNNSSMSYVKLSKIYADDLVSEISSMMTLFMILNSALLVILFIIIMNIVIDTSKNIIFTMKAFGYKNSEINWIVIGNYVIFSFIAFILSYLFSLIVWSIVLDIAWTTSNVLMEFPWSFAAPMITFSALSVVAFFGWLTAQMKIRRESIISNLD</sequence>
<feature type="transmembrane region" description="Helical" evidence="7">
    <location>
        <begin position="1189"/>
        <end position="1215"/>
    </location>
</feature>
<evidence type="ECO:0000313" key="9">
    <source>
        <dbReference type="EMBL" id="AXK51303.1"/>
    </source>
</evidence>
<feature type="transmembrane region" description="Helical" evidence="7">
    <location>
        <begin position="409"/>
        <end position="431"/>
    </location>
</feature>
<evidence type="ECO:0000256" key="7">
    <source>
        <dbReference type="SAM" id="Phobius"/>
    </source>
</evidence>
<feature type="transmembrane region" description="Helical" evidence="7">
    <location>
        <begin position="550"/>
        <end position="567"/>
    </location>
</feature>
<feature type="domain" description="ABC3 transporter permease C-terminal" evidence="8">
    <location>
        <begin position="1148"/>
        <end position="1266"/>
    </location>
</feature>
<feature type="transmembrane region" description="Helical" evidence="7">
    <location>
        <begin position="598"/>
        <end position="617"/>
    </location>
</feature>
<proteinExistence type="inferred from homology"/>
<comment type="similarity">
    <text evidence="6">Belongs to the ABC-4 integral membrane protein family.</text>
</comment>
<evidence type="ECO:0000256" key="4">
    <source>
        <dbReference type="ARBA" id="ARBA00022989"/>
    </source>
</evidence>
<dbReference type="PANTHER" id="PTHR30572">
    <property type="entry name" value="MEMBRANE COMPONENT OF TRANSPORTER-RELATED"/>
    <property type="match status" value="1"/>
</dbReference>
<dbReference type="Pfam" id="PF02687">
    <property type="entry name" value="FtsX"/>
    <property type="match status" value="2"/>
</dbReference>
<keyword evidence="5 7" id="KW-0472">Membrane</keyword>
<protein>
    <submittedName>
        <fullName evidence="9">ABC transporter permease</fullName>
    </submittedName>
</protein>
<gene>
    <name evidence="9" type="ORF">SALLE_v1c06310</name>
</gene>
<comment type="subcellular location">
    <subcellularLocation>
        <location evidence="1">Cell membrane</location>
        <topology evidence="1">Multi-pass membrane protein</topology>
    </subcellularLocation>
</comment>
<evidence type="ECO:0000256" key="5">
    <source>
        <dbReference type="ARBA" id="ARBA00023136"/>
    </source>
</evidence>
<dbReference type="InterPro" id="IPR050250">
    <property type="entry name" value="Macrolide_Exporter_MacB"/>
</dbReference>
<dbReference type="PANTHER" id="PTHR30572:SF4">
    <property type="entry name" value="ABC TRANSPORTER PERMEASE YTRF"/>
    <property type="match status" value="1"/>
</dbReference>
<dbReference type="EMBL" id="CP031376">
    <property type="protein sequence ID" value="AXK51303.1"/>
    <property type="molecule type" value="Genomic_DNA"/>
</dbReference>
<dbReference type="GO" id="GO:0005886">
    <property type="term" value="C:plasma membrane"/>
    <property type="evidence" value="ECO:0007669"/>
    <property type="project" value="UniProtKB-SubCell"/>
</dbReference>
<keyword evidence="2" id="KW-1003">Cell membrane</keyword>
<keyword evidence="4 7" id="KW-1133">Transmembrane helix</keyword>
<evidence type="ECO:0000256" key="1">
    <source>
        <dbReference type="ARBA" id="ARBA00004651"/>
    </source>
</evidence>
<feature type="transmembrane region" description="Helical" evidence="7">
    <location>
        <begin position="1235"/>
        <end position="1256"/>
    </location>
</feature>
<dbReference type="GO" id="GO:0022857">
    <property type="term" value="F:transmembrane transporter activity"/>
    <property type="evidence" value="ECO:0007669"/>
    <property type="project" value="TreeGrafter"/>
</dbReference>
<dbReference type="InterPro" id="IPR003838">
    <property type="entry name" value="ABC3_permease_C"/>
</dbReference>
<dbReference type="KEGG" id="salx:SALLE_v1c06310"/>
<feature type="domain" description="ABC3 transporter permease C-terminal" evidence="8">
    <location>
        <begin position="413"/>
        <end position="527"/>
    </location>
</feature>